<feature type="domain" description="Receptor ligand binding region" evidence="5">
    <location>
        <begin position="78"/>
        <end position="236"/>
    </location>
</feature>
<dbReference type="Pfam" id="PF01094">
    <property type="entry name" value="ANF_receptor"/>
    <property type="match status" value="1"/>
</dbReference>
<dbReference type="InterPro" id="IPR001828">
    <property type="entry name" value="ANF_lig-bd_rcpt"/>
</dbReference>
<dbReference type="PANTHER" id="PTHR44755">
    <property type="entry name" value="NATRIURETIC PEPTIDE RECEPTOR 3-RELATED"/>
    <property type="match status" value="1"/>
</dbReference>
<feature type="non-terminal residue" evidence="7">
    <location>
        <position position="267"/>
    </location>
</feature>
<dbReference type="GeneID" id="106474851"/>
<name>A0ABM1BYC4_LIMPO</name>
<evidence type="ECO:0000256" key="2">
    <source>
        <dbReference type="ARBA" id="ARBA00022692"/>
    </source>
</evidence>
<gene>
    <name evidence="7" type="primary">LOC106474851</name>
</gene>
<dbReference type="Gene3D" id="3.40.50.2300">
    <property type="match status" value="1"/>
</dbReference>
<evidence type="ECO:0000313" key="7">
    <source>
        <dbReference type="RefSeq" id="XP_013791002.1"/>
    </source>
</evidence>
<evidence type="ECO:0000256" key="4">
    <source>
        <dbReference type="ARBA" id="ARBA00023136"/>
    </source>
</evidence>
<dbReference type="Proteomes" id="UP000694941">
    <property type="component" value="Unplaced"/>
</dbReference>
<keyword evidence="2" id="KW-0812">Transmembrane</keyword>
<evidence type="ECO:0000256" key="1">
    <source>
        <dbReference type="ARBA" id="ARBA00004370"/>
    </source>
</evidence>
<dbReference type="RefSeq" id="XP_013791002.1">
    <property type="nucleotide sequence ID" value="XM_013935548.1"/>
</dbReference>
<accession>A0ABM1BYC4</accession>
<dbReference type="InterPro" id="IPR052612">
    <property type="entry name" value="ANP_Clearance_Receptor"/>
</dbReference>
<dbReference type="InterPro" id="IPR028082">
    <property type="entry name" value="Peripla_BP_I"/>
</dbReference>
<proteinExistence type="predicted"/>
<dbReference type="SUPFAM" id="SSF53822">
    <property type="entry name" value="Periplasmic binding protein-like I"/>
    <property type="match status" value="1"/>
</dbReference>
<organism evidence="6 7">
    <name type="scientific">Limulus polyphemus</name>
    <name type="common">Atlantic horseshoe crab</name>
    <dbReference type="NCBI Taxonomy" id="6850"/>
    <lineage>
        <taxon>Eukaryota</taxon>
        <taxon>Metazoa</taxon>
        <taxon>Ecdysozoa</taxon>
        <taxon>Arthropoda</taxon>
        <taxon>Chelicerata</taxon>
        <taxon>Merostomata</taxon>
        <taxon>Xiphosura</taxon>
        <taxon>Limulidae</taxon>
        <taxon>Limulus</taxon>
    </lineage>
</organism>
<keyword evidence="4" id="KW-0472">Membrane</keyword>
<reference evidence="7" key="1">
    <citation type="submission" date="2025-08" db="UniProtKB">
        <authorList>
            <consortium name="RefSeq"/>
        </authorList>
    </citation>
    <scope>IDENTIFICATION</scope>
    <source>
        <tissue evidence="7">Muscle</tissue>
    </source>
</reference>
<comment type="subcellular location">
    <subcellularLocation>
        <location evidence="1">Membrane</location>
    </subcellularLocation>
</comment>
<protein>
    <submittedName>
        <fullName evidence="7">Atrial natriuretic peptide receptor 3-like</fullName>
    </submittedName>
</protein>
<evidence type="ECO:0000313" key="6">
    <source>
        <dbReference type="Proteomes" id="UP000694941"/>
    </source>
</evidence>
<evidence type="ECO:0000256" key="3">
    <source>
        <dbReference type="ARBA" id="ARBA00022989"/>
    </source>
</evidence>
<dbReference type="PANTHER" id="PTHR44755:SF11">
    <property type="entry name" value="ATRIAL NATRIURETIC PEPTIDE RECEPTOR 3 ISOFORM X1"/>
    <property type="match status" value="1"/>
</dbReference>
<keyword evidence="3" id="KW-1133">Transmembrane helix</keyword>
<keyword evidence="6" id="KW-1185">Reference proteome</keyword>
<evidence type="ECO:0000259" key="5">
    <source>
        <dbReference type="Pfam" id="PF01094"/>
    </source>
</evidence>
<sequence>MKVRYFKRQCFLPLCLPIFRRWTFGLVVLTTLSLVPIAVAKEDLFDYLIQYDRSSSDVVRVSVLLPKNSLYLGAIPRVGPAIELAIHWIENRGLLPGWRWQVEYGDTKCSTAYGPMRAFKAFIEDRVHVFFGPMCDYVIAPIARLLKFWNVPMLTAGALARDYGLDKTMFDNEFYLLTRTGLSFNGATSFLLAVFNRFGWQNLLVMYEELARPEIAEEDYCVLWTKALVSELRLLGNFTFHTYKLKSNLTEAESLKVLRKEVGTTYG</sequence>